<keyword evidence="2" id="KW-1185">Reference proteome</keyword>
<evidence type="ECO:0000313" key="1">
    <source>
        <dbReference type="EMBL" id="KAH3707534.1"/>
    </source>
</evidence>
<organism evidence="1 2">
    <name type="scientific">Dreissena polymorpha</name>
    <name type="common">Zebra mussel</name>
    <name type="synonym">Mytilus polymorpha</name>
    <dbReference type="NCBI Taxonomy" id="45954"/>
    <lineage>
        <taxon>Eukaryota</taxon>
        <taxon>Metazoa</taxon>
        <taxon>Spiralia</taxon>
        <taxon>Lophotrochozoa</taxon>
        <taxon>Mollusca</taxon>
        <taxon>Bivalvia</taxon>
        <taxon>Autobranchia</taxon>
        <taxon>Heteroconchia</taxon>
        <taxon>Euheterodonta</taxon>
        <taxon>Imparidentia</taxon>
        <taxon>Neoheterodontei</taxon>
        <taxon>Myida</taxon>
        <taxon>Dreissenoidea</taxon>
        <taxon>Dreissenidae</taxon>
        <taxon>Dreissena</taxon>
    </lineage>
</organism>
<dbReference type="Proteomes" id="UP000828390">
    <property type="component" value="Unassembled WGS sequence"/>
</dbReference>
<gene>
    <name evidence="1" type="ORF">DPMN_066943</name>
</gene>
<sequence>MEPLFLYHYIGHTNIHVIDFADVNNTRVLFKSSYASVDVTDVELCGNHVFVSFDNQTRREDGYINVYRLYNRQTGSLHLVHTIRGS</sequence>
<reference evidence="1" key="1">
    <citation type="journal article" date="2019" name="bioRxiv">
        <title>The Genome of the Zebra Mussel, Dreissena polymorpha: A Resource for Invasive Species Research.</title>
        <authorList>
            <person name="McCartney M.A."/>
            <person name="Auch B."/>
            <person name="Kono T."/>
            <person name="Mallez S."/>
            <person name="Zhang Y."/>
            <person name="Obille A."/>
            <person name="Becker A."/>
            <person name="Abrahante J.E."/>
            <person name="Garbe J."/>
            <person name="Badalamenti J.P."/>
            <person name="Herman A."/>
            <person name="Mangelson H."/>
            <person name="Liachko I."/>
            <person name="Sullivan S."/>
            <person name="Sone E.D."/>
            <person name="Koren S."/>
            <person name="Silverstein K.A.T."/>
            <person name="Beckman K.B."/>
            <person name="Gohl D.M."/>
        </authorList>
    </citation>
    <scope>NUCLEOTIDE SEQUENCE</scope>
    <source>
        <strain evidence="1">Duluth1</strain>
        <tissue evidence="1">Whole animal</tissue>
    </source>
</reference>
<reference evidence="1" key="2">
    <citation type="submission" date="2020-11" db="EMBL/GenBank/DDBJ databases">
        <authorList>
            <person name="McCartney M.A."/>
            <person name="Auch B."/>
            <person name="Kono T."/>
            <person name="Mallez S."/>
            <person name="Becker A."/>
            <person name="Gohl D.M."/>
            <person name="Silverstein K.A.T."/>
            <person name="Koren S."/>
            <person name="Bechman K.B."/>
            <person name="Herman A."/>
            <person name="Abrahante J.E."/>
            <person name="Garbe J."/>
        </authorList>
    </citation>
    <scope>NUCLEOTIDE SEQUENCE</scope>
    <source>
        <strain evidence="1">Duluth1</strain>
        <tissue evidence="1">Whole animal</tissue>
    </source>
</reference>
<protein>
    <submittedName>
        <fullName evidence="1">Uncharacterized protein</fullName>
    </submittedName>
</protein>
<accession>A0A9D3YZX0</accession>
<evidence type="ECO:0000313" key="2">
    <source>
        <dbReference type="Proteomes" id="UP000828390"/>
    </source>
</evidence>
<name>A0A9D3YZX0_DREPO</name>
<proteinExistence type="predicted"/>
<dbReference type="AlphaFoldDB" id="A0A9D3YZX0"/>
<comment type="caution">
    <text evidence="1">The sequence shown here is derived from an EMBL/GenBank/DDBJ whole genome shotgun (WGS) entry which is preliminary data.</text>
</comment>
<dbReference type="EMBL" id="JAIWYP010000014">
    <property type="protein sequence ID" value="KAH3707534.1"/>
    <property type="molecule type" value="Genomic_DNA"/>
</dbReference>